<evidence type="ECO:0000256" key="8">
    <source>
        <dbReference type="ARBA" id="ARBA00022777"/>
    </source>
</evidence>
<sequence>MGCAAVSAGILALGFRMAMVRWLCGRLEETAAVARAIGAGDLKRRAPRYDSKELDDLAMAVNRMADGIAAQIRTITEQKTQLETVLNSMREGVLVIDKKCRITAVNRAMRDIFPDAEQAVGRSPLEVILSPELQQACEETVACTAGRQASRSFQIEPMRDKVYDVTMTRLRSVDDASGEDCLGAVAVFHDISPLTRLERVRRDFVANVSHELRTPLTSIKGYAETLLLGMEEEGGNGQGDMPAQGGAASARKNFLEIILKHANHMTKMVNDLLHLARLESGERQFEFRMVNAAEAFSQAYKECLHLAETSGLAVRNLLPAEGVAVHADQTRLVQVFRNLLENAFKYGAPSVLDAGSPGSPGLPGKPGATGEGPRGEVCVYCQERGGDVVFSIKDQGPGIPRADRERVFERFYRVEKHRQKHKAGSSGLGLAIVRHIVEKSRGAIWVESPVEDGHGTIFSFTLPKAPPAHDE</sequence>
<keyword evidence="5" id="KW-0808">Transferase</keyword>
<dbReference type="InterPro" id="IPR003660">
    <property type="entry name" value="HAMP_dom"/>
</dbReference>
<evidence type="ECO:0000259" key="14">
    <source>
        <dbReference type="PROSITE" id="PS50885"/>
    </source>
</evidence>
<evidence type="ECO:0000313" key="16">
    <source>
        <dbReference type="Proteomes" id="UP000016587"/>
    </source>
</evidence>
<keyword evidence="16" id="KW-1185">Reference proteome</keyword>
<dbReference type="CDD" id="cd06225">
    <property type="entry name" value="HAMP"/>
    <property type="match status" value="1"/>
</dbReference>
<evidence type="ECO:0000256" key="12">
    <source>
        <dbReference type="ARBA" id="ARBA00023136"/>
    </source>
</evidence>
<evidence type="ECO:0000256" key="5">
    <source>
        <dbReference type="ARBA" id="ARBA00022679"/>
    </source>
</evidence>
<dbReference type="Pfam" id="PF08448">
    <property type="entry name" value="PAS_4"/>
    <property type="match status" value="1"/>
</dbReference>
<dbReference type="GO" id="GO:0000155">
    <property type="term" value="F:phosphorelay sensor kinase activity"/>
    <property type="evidence" value="ECO:0007669"/>
    <property type="project" value="InterPro"/>
</dbReference>
<dbReference type="Gene3D" id="3.30.450.20">
    <property type="entry name" value="PAS domain"/>
    <property type="match status" value="1"/>
</dbReference>
<evidence type="ECO:0000256" key="6">
    <source>
        <dbReference type="ARBA" id="ARBA00022692"/>
    </source>
</evidence>
<evidence type="ECO:0000256" key="4">
    <source>
        <dbReference type="ARBA" id="ARBA00022553"/>
    </source>
</evidence>
<dbReference type="KEGG" id="dgg:DGI_0291"/>
<dbReference type="NCBIfam" id="TIGR00229">
    <property type="entry name" value="sensory_box"/>
    <property type="match status" value="1"/>
</dbReference>
<dbReference type="HOGENOM" id="CLU_000445_89_2_7"/>
<feature type="domain" description="HAMP" evidence="14">
    <location>
        <begin position="21"/>
        <end position="73"/>
    </location>
</feature>
<dbReference type="InterPro" id="IPR004358">
    <property type="entry name" value="Sig_transdc_His_kin-like_C"/>
</dbReference>
<dbReference type="Pfam" id="PF00512">
    <property type="entry name" value="HisKA"/>
    <property type="match status" value="1"/>
</dbReference>
<dbReference type="InterPro" id="IPR050351">
    <property type="entry name" value="BphY/WalK/GraS-like"/>
</dbReference>
<dbReference type="GO" id="GO:0016020">
    <property type="term" value="C:membrane"/>
    <property type="evidence" value="ECO:0007669"/>
    <property type="project" value="UniProtKB-SubCell"/>
</dbReference>
<keyword evidence="12" id="KW-0472">Membrane</keyword>
<dbReference type="PROSITE" id="PS50885">
    <property type="entry name" value="HAMP"/>
    <property type="match status" value="1"/>
</dbReference>
<reference evidence="15 16" key="1">
    <citation type="journal article" date="2013" name="J. Bacteriol.">
        <title>Roles of HynAB and Ech, the only two hydrogenases found in the model sulfate reducer Desulfovibrio gigas.</title>
        <authorList>
            <person name="Morais-Silva F.O."/>
            <person name="Santos C.I."/>
            <person name="Rodrigues R."/>
            <person name="Pereira I.A."/>
            <person name="Rodrigues-Pousada C."/>
        </authorList>
    </citation>
    <scope>NUCLEOTIDE SEQUENCE [LARGE SCALE GENOMIC DNA]</scope>
    <source>
        <strain evidence="16">ATCC 19364 / DSM 1382 / NCIMB 9332 / VKM B-1759</strain>
    </source>
</reference>
<name>T2G7W1_MEGG1</name>
<dbReference type="InterPro" id="IPR003594">
    <property type="entry name" value="HATPase_dom"/>
</dbReference>
<dbReference type="AlphaFoldDB" id="T2G7W1"/>
<evidence type="ECO:0000256" key="10">
    <source>
        <dbReference type="ARBA" id="ARBA00022989"/>
    </source>
</evidence>
<organism evidence="15 16">
    <name type="scientific">Megalodesulfovibrio gigas (strain ATCC 19364 / DSM 1382 / NCIMB 9332 / VKM B-1759)</name>
    <name type="common">Desulfovibrio gigas</name>
    <dbReference type="NCBI Taxonomy" id="1121448"/>
    <lineage>
        <taxon>Bacteria</taxon>
        <taxon>Pseudomonadati</taxon>
        <taxon>Thermodesulfobacteriota</taxon>
        <taxon>Desulfovibrionia</taxon>
        <taxon>Desulfovibrionales</taxon>
        <taxon>Desulfovibrionaceae</taxon>
        <taxon>Megalodesulfovibrio</taxon>
    </lineage>
</organism>
<accession>T2G7W1</accession>
<evidence type="ECO:0000256" key="3">
    <source>
        <dbReference type="ARBA" id="ARBA00012438"/>
    </source>
</evidence>
<dbReference type="EMBL" id="CP006585">
    <property type="protein sequence ID" value="AGW12221.1"/>
    <property type="molecule type" value="Genomic_DNA"/>
</dbReference>
<evidence type="ECO:0000256" key="11">
    <source>
        <dbReference type="ARBA" id="ARBA00023012"/>
    </source>
</evidence>
<dbReference type="SUPFAM" id="SSF47384">
    <property type="entry name" value="Homodimeric domain of signal transducing histidine kinase"/>
    <property type="match status" value="1"/>
</dbReference>
<dbReference type="SMART" id="SM00091">
    <property type="entry name" value="PAS"/>
    <property type="match status" value="1"/>
</dbReference>
<dbReference type="GO" id="GO:0007234">
    <property type="term" value="P:osmosensory signaling via phosphorelay pathway"/>
    <property type="evidence" value="ECO:0007669"/>
    <property type="project" value="TreeGrafter"/>
</dbReference>
<dbReference type="EC" id="2.7.13.3" evidence="3"/>
<dbReference type="SUPFAM" id="SSF55874">
    <property type="entry name" value="ATPase domain of HSP90 chaperone/DNA topoisomerase II/histidine kinase"/>
    <property type="match status" value="1"/>
</dbReference>
<evidence type="ECO:0000313" key="15">
    <source>
        <dbReference type="EMBL" id="AGW12221.1"/>
    </source>
</evidence>
<dbReference type="Gene3D" id="1.10.287.130">
    <property type="match status" value="1"/>
</dbReference>
<dbReference type="CDD" id="cd00075">
    <property type="entry name" value="HATPase"/>
    <property type="match status" value="1"/>
</dbReference>
<dbReference type="SMART" id="SM00304">
    <property type="entry name" value="HAMP"/>
    <property type="match status" value="1"/>
</dbReference>
<dbReference type="InterPro" id="IPR005467">
    <property type="entry name" value="His_kinase_dom"/>
</dbReference>
<dbReference type="PROSITE" id="PS50109">
    <property type="entry name" value="HIS_KIN"/>
    <property type="match status" value="1"/>
</dbReference>
<keyword evidence="6" id="KW-0812">Transmembrane</keyword>
<dbReference type="SUPFAM" id="SSF158472">
    <property type="entry name" value="HAMP domain-like"/>
    <property type="match status" value="1"/>
</dbReference>
<evidence type="ECO:0000256" key="1">
    <source>
        <dbReference type="ARBA" id="ARBA00000085"/>
    </source>
</evidence>
<dbReference type="GO" id="GO:0030295">
    <property type="term" value="F:protein kinase activator activity"/>
    <property type="evidence" value="ECO:0007669"/>
    <property type="project" value="TreeGrafter"/>
</dbReference>
<evidence type="ECO:0000259" key="13">
    <source>
        <dbReference type="PROSITE" id="PS50109"/>
    </source>
</evidence>
<dbReference type="SUPFAM" id="SSF55785">
    <property type="entry name" value="PYP-like sensor domain (PAS domain)"/>
    <property type="match status" value="1"/>
</dbReference>
<dbReference type="GO" id="GO:0000156">
    <property type="term" value="F:phosphorelay response regulator activity"/>
    <property type="evidence" value="ECO:0007669"/>
    <property type="project" value="TreeGrafter"/>
</dbReference>
<dbReference type="Proteomes" id="UP000016587">
    <property type="component" value="Chromosome"/>
</dbReference>
<dbReference type="InterPro" id="IPR000014">
    <property type="entry name" value="PAS"/>
</dbReference>
<evidence type="ECO:0000256" key="2">
    <source>
        <dbReference type="ARBA" id="ARBA00004141"/>
    </source>
</evidence>
<keyword evidence="7" id="KW-0547">Nucleotide-binding</keyword>
<evidence type="ECO:0000256" key="9">
    <source>
        <dbReference type="ARBA" id="ARBA00022840"/>
    </source>
</evidence>
<proteinExistence type="predicted"/>
<protein>
    <recommendedName>
        <fullName evidence="3">histidine kinase</fullName>
        <ecNumber evidence="3">2.7.13.3</ecNumber>
    </recommendedName>
</protein>
<keyword evidence="10" id="KW-1133">Transmembrane helix</keyword>
<evidence type="ECO:0000256" key="7">
    <source>
        <dbReference type="ARBA" id="ARBA00022741"/>
    </source>
</evidence>
<dbReference type="PANTHER" id="PTHR42878:SF7">
    <property type="entry name" value="SENSOR HISTIDINE KINASE GLRK"/>
    <property type="match status" value="1"/>
</dbReference>
<dbReference type="InterPro" id="IPR036890">
    <property type="entry name" value="HATPase_C_sf"/>
</dbReference>
<dbReference type="Gene3D" id="6.10.340.10">
    <property type="match status" value="1"/>
</dbReference>
<dbReference type="Pfam" id="PF02518">
    <property type="entry name" value="HATPase_c"/>
    <property type="match status" value="1"/>
</dbReference>
<dbReference type="InterPro" id="IPR036097">
    <property type="entry name" value="HisK_dim/P_sf"/>
</dbReference>
<dbReference type="STRING" id="1121448.DGI_0291"/>
<reference evidence="16" key="2">
    <citation type="submission" date="2013-07" db="EMBL/GenBank/DDBJ databases">
        <authorList>
            <person name="Morais-Silva F.O."/>
            <person name="Rezende A.M."/>
            <person name="Pimentel C."/>
            <person name="Resende D.M."/>
            <person name="Santos C.I."/>
            <person name="Clemente C."/>
            <person name="de Oliveira L.M."/>
            <person name="da Silva S.M."/>
            <person name="Costa D.A."/>
            <person name="Varela-Raposo A."/>
            <person name="Horacio E.C.A."/>
            <person name="Matos M."/>
            <person name="Flores O."/>
            <person name="Ruiz J.C."/>
            <person name="Rodrigues-Pousada C."/>
        </authorList>
    </citation>
    <scope>NUCLEOTIDE SEQUENCE [LARGE SCALE GENOMIC DNA]</scope>
    <source>
        <strain evidence="16">ATCC 19364 / DSM 1382 / NCIMB 9332 / VKM B-1759</strain>
    </source>
</reference>
<keyword evidence="8 15" id="KW-0418">Kinase</keyword>
<dbReference type="eggNOG" id="COG5002">
    <property type="taxonomic scope" value="Bacteria"/>
</dbReference>
<keyword evidence="9" id="KW-0067">ATP-binding</keyword>
<dbReference type="Gene3D" id="3.30.565.10">
    <property type="entry name" value="Histidine kinase-like ATPase, C-terminal domain"/>
    <property type="match status" value="1"/>
</dbReference>
<comment type="catalytic activity">
    <reaction evidence="1">
        <text>ATP + protein L-histidine = ADP + protein N-phospho-L-histidine.</text>
        <dbReference type="EC" id="2.7.13.3"/>
    </reaction>
</comment>
<dbReference type="PATRIC" id="fig|1121448.10.peg.297"/>
<dbReference type="PRINTS" id="PR00344">
    <property type="entry name" value="BCTRLSENSOR"/>
</dbReference>
<dbReference type="SMART" id="SM00388">
    <property type="entry name" value="HisKA"/>
    <property type="match status" value="1"/>
</dbReference>
<dbReference type="Pfam" id="PF00672">
    <property type="entry name" value="HAMP"/>
    <property type="match status" value="1"/>
</dbReference>
<keyword evidence="4" id="KW-0597">Phosphoprotein</keyword>
<dbReference type="FunFam" id="1.10.287.130:FF:000001">
    <property type="entry name" value="Two-component sensor histidine kinase"/>
    <property type="match status" value="1"/>
</dbReference>
<dbReference type="InterPro" id="IPR035965">
    <property type="entry name" value="PAS-like_dom_sf"/>
</dbReference>
<dbReference type="CDD" id="cd00082">
    <property type="entry name" value="HisKA"/>
    <property type="match status" value="1"/>
</dbReference>
<keyword evidence="11" id="KW-0902">Two-component regulatory system</keyword>
<gene>
    <name evidence="15" type="ORF">DGI_0291</name>
</gene>
<dbReference type="InterPro" id="IPR003661">
    <property type="entry name" value="HisK_dim/P_dom"/>
</dbReference>
<dbReference type="PANTHER" id="PTHR42878">
    <property type="entry name" value="TWO-COMPONENT HISTIDINE KINASE"/>
    <property type="match status" value="1"/>
</dbReference>
<dbReference type="GO" id="GO:0005524">
    <property type="term" value="F:ATP binding"/>
    <property type="evidence" value="ECO:0007669"/>
    <property type="project" value="UniProtKB-KW"/>
</dbReference>
<feature type="domain" description="Histidine kinase" evidence="13">
    <location>
        <begin position="207"/>
        <end position="466"/>
    </location>
</feature>
<comment type="subcellular location">
    <subcellularLocation>
        <location evidence="2">Membrane</location>
        <topology evidence="2">Multi-pass membrane protein</topology>
    </subcellularLocation>
</comment>
<dbReference type="CDD" id="cd00130">
    <property type="entry name" value="PAS"/>
    <property type="match status" value="1"/>
</dbReference>
<dbReference type="InterPro" id="IPR013656">
    <property type="entry name" value="PAS_4"/>
</dbReference>
<dbReference type="SMART" id="SM00387">
    <property type="entry name" value="HATPase_c"/>
    <property type="match status" value="1"/>
</dbReference>